<reference evidence="4" key="1">
    <citation type="journal article" date="2019" name="Int. J. Syst. Evol. Microbiol.">
        <title>The Global Catalogue of Microorganisms (GCM) 10K type strain sequencing project: providing services to taxonomists for standard genome sequencing and annotation.</title>
        <authorList>
            <consortium name="The Broad Institute Genomics Platform"/>
            <consortium name="The Broad Institute Genome Sequencing Center for Infectious Disease"/>
            <person name="Wu L."/>
            <person name="Ma J."/>
        </authorList>
    </citation>
    <scope>NUCLEOTIDE SEQUENCE [LARGE SCALE GENOMIC DNA]</scope>
    <source>
        <strain evidence="4">CCUG 61948</strain>
    </source>
</reference>
<evidence type="ECO:0000256" key="2">
    <source>
        <dbReference type="SAM" id="SignalP"/>
    </source>
</evidence>
<feature type="chain" id="PRO_5046479250" evidence="2">
    <location>
        <begin position="18"/>
        <end position="396"/>
    </location>
</feature>
<evidence type="ECO:0000313" key="4">
    <source>
        <dbReference type="Proteomes" id="UP001597012"/>
    </source>
</evidence>
<organism evidence="3 4">
    <name type="scientific">Maribacter chungangensis</name>
    <dbReference type="NCBI Taxonomy" id="1069117"/>
    <lineage>
        <taxon>Bacteria</taxon>
        <taxon>Pseudomonadati</taxon>
        <taxon>Bacteroidota</taxon>
        <taxon>Flavobacteriia</taxon>
        <taxon>Flavobacteriales</taxon>
        <taxon>Flavobacteriaceae</taxon>
        <taxon>Maribacter</taxon>
    </lineage>
</organism>
<protein>
    <submittedName>
        <fullName evidence="3">Uncharacterized protein</fullName>
    </submittedName>
</protein>
<keyword evidence="2" id="KW-0732">Signal</keyword>
<evidence type="ECO:0000313" key="3">
    <source>
        <dbReference type="EMBL" id="MFD0795913.1"/>
    </source>
</evidence>
<feature type="signal peptide" evidence="2">
    <location>
        <begin position="1"/>
        <end position="17"/>
    </location>
</feature>
<dbReference type="EMBL" id="JBHTHY010000003">
    <property type="protein sequence ID" value="MFD0795913.1"/>
    <property type="molecule type" value="Genomic_DNA"/>
</dbReference>
<dbReference type="RefSeq" id="WP_379931578.1">
    <property type="nucleotide sequence ID" value="NZ_JBHTHY010000003.1"/>
</dbReference>
<gene>
    <name evidence="3" type="ORF">ACFQZJ_00460</name>
</gene>
<name>A0ABW3AZE4_9FLAO</name>
<feature type="region of interest" description="Disordered" evidence="1">
    <location>
        <begin position="175"/>
        <end position="200"/>
    </location>
</feature>
<feature type="compositionally biased region" description="Polar residues" evidence="1">
    <location>
        <begin position="179"/>
        <end position="200"/>
    </location>
</feature>
<evidence type="ECO:0000256" key="1">
    <source>
        <dbReference type="SAM" id="MobiDB-lite"/>
    </source>
</evidence>
<accession>A0ABW3AZE4</accession>
<dbReference type="Proteomes" id="UP001597012">
    <property type="component" value="Unassembled WGS sequence"/>
</dbReference>
<comment type="caution">
    <text evidence="3">The sequence shown here is derived from an EMBL/GenBank/DDBJ whole genome shotgun (WGS) entry which is preliminary data.</text>
</comment>
<keyword evidence="4" id="KW-1185">Reference proteome</keyword>
<proteinExistence type="predicted"/>
<sequence length="396" mass="43781">MRNVLMLTFIVSFCSFAQTSYTPDNALRKEIANTLWEALKAKTPATGTTMMQYLMTSDEVFQLYENAVGKNGINPYEIGVVAGFVEDVCKEVSSGVSITEAESFENVKKMQSYYKANGIDENMSNLQKQRKYDVLILKTIWVGSVNELESKNSVVAKAMAKELLAASRTGVATGPKLETTASIQTPNQTPSPKKTSNTNIANGNTIKDVVMITTTSYGLGGMYISNDVYALFANGESLYEPSEPLETMDVDASKRKNPKHWDSWEIKNNVFYIIDGQDGDVSDWETWFKVCPAKKGFRINGTFKTSDPFTGGSIINSSIVYFDAQGRFEWKTTKGGLGGWRPVLVNKNSSGTYTIADRTITLNYGNGTSESLFFGLYPKDDAHFIIGSSHFLPVKK</sequence>